<dbReference type="Pfam" id="PF13639">
    <property type="entry name" value="zf-RING_2"/>
    <property type="match status" value="2"/>
</dbReference>
<proteinExistence type="predicted"/>
<evidence type="ECO:0008006" key="12">
    <source>
        <dbReference type="Google" id="ProtNLM"/>
    </source>
</evidence>
<evidence type="ECO:0000256" key="1">
    <source>
        <dbReference type="ARBA" id="ARBA00022723"/>
    </source>
</evidence>
<evidence type="ECO:0000259" key="8">
    <source>
        <dbReference type="PROSITE" id="PS51266"/>
    </source>
</evidence>
<dbReference type="InterPro" id="IPR000306">
    <property type="entry name" value="Znf_FYVE"/>
</dbReference>
<dbReference type="CDD" id="cd16464">
    <property type="entry name" value="RING-H2_Pirh2-like"/>
    <property type="match status" value="1"/>
</dbReference>
<evidence type="ECO:0000259" key="9">
    <source>
        <dbReference type="PROSITE" id="PS51270"/>
    </source>
</evidence>
<feature type="compositionally biased region" description="Low complexity" evidence="5">
    <location>
        <begin position="297"/>
        <end position="306"/>
    </location>
</feature>
<dbReference type="InterPro" id="IPR011011">
    <property type="entry name" value="Znf_FYVE_PHD"/>
</dbReference>
<evidence type="ECO:0000259" key="6">
    <source>
        <dbReference type="PROSITE" id="PS50089"/>
    </source>
</evidence>
<dbReference type="PANTHER" id="PTHR21319:SF0">
    <property type="entry name" value="AND RING FINGER DOMAIN PROTEIN, PUTATIVE (AFU_ORTHOLOGUE AFUA_1G08900)-RELATED"/>
    <property type="match status" value="1"/>
</dbReference>
<feature type="compositionally biased region" description="Polar residues" evidence="5">
    <location>
        <begin position="639"/>
        <end position="649"/>
    </location>
</feature>
<feature type="domain" description="CTCHY-type" evidence="9">
    <location>
        <begin position="31"/>
        <end position="95"/>
    </location>
</feature>
<dbReference type="SUPFAM" id="SSF57850">
    <property type="entry name" value="RING/U-box"/>
    <property type="match status" value="2"/>
</dbReference>
<dbReference type="Pfam" id="PF01363">
    <property type="entry name" value="FYVE"/>
    <property type="match status" value="1"/>
</dbReference>
<dbReference type="SMART" id="SM00064">
    <property type="entry name" value="FYVE"/>
    <property type="match status" value="1"/>
</dbReference>
<feature type="domain" description="FYVE-type" evidence="7">
    <location>
        <begin position="345"/>
        <end position="463"/>
    </location>
</feature>
<dbReference type="Proteomes" id="UP001150538">
    <property type="component" value="Unassembled WGS sequence"/>
</dbReference>
<protein>
    <recommendedName>
        <fullName evidence="12">RING-type E3 ubiquitin transferase</fullName>
    </recommendedName>
</protein>
<dbReference type="InterPro" id="IPR017921">
    <property type="entry name" value="Znf_CTCHY"/>
</dbReference>
<dbReference type="InterPro" id="IPR008913">
    <property type="entry name" value="Znf_CHY"/>
</dbReference>
<dbReference type="GO" id="GO:0061630">
    <property type="term" value="F:ubiquitin protein ligase activity"/>
    <property type="evidence" value="ECO:0007669"/>
    <property type="project" value="TreeGrafter"/>
</dbReference>
<evidence type="ECO:0000313" key="11">
    <source>
        <dbReference type="Proteomes" id="UP001150538"/>
    </source>
</evidence>
<keyword evidence="2 4" id="KW-0863">Zinc-finger</keyword>
<dbReference type="InterPro" id="IPR013083">
    <property type="entry name" value="Znf_RING/FYVE/PHD"/>
</dbReference>
<dbReference type="PROSITE" id="PS51270">
    <property type="entry name" value="ZF_CTCHY"/>
    <property type="match status" value="1"/>
</dbReference>
<keyword evidence="3" id="KW-0862">Zinc</keyword>
<dbReference type="PROSITE" id="PS51266">
    <property type="entry name" value="ZF_CHY"/>
    <property type="match status" value="1"/>
</dbReference>
<dbReference type="CDD" id="cd16489">
    <property type="entry name" value="mRING-CH-C4HC2H_ZNRF"/>
    <property type="match status" value="1"/>
</dbReference>
<dbReference type="SMART" id="SM00184">
    <property type="entry name" value="RING"/>
    <property type="match status" value="2"/>
</dbReference>
<feature type="compositionally biased region" description="Polar residues" evidence="5">
    <location>
        <begin position="248"/>
        <end position="262"/>
    </location>
</feature>
<dbReference type="Gene3D" id="3.30.40.10">
    <property type="entry name" value="Zinc/RING finger domain, C3HC4 (zinc finger)"/>
    <property type="match status" value="3"/>
</dbReference>
<dbReference type="AlphaFoldDB" id="A0A9W8DXM8"/>
<accession>A0A9W8DXM8</accession>
<dbReference type="EMBL" id="JANBPU010000001">
    <property type="protein sequence ID" value="KAJ1922151.1"/>
    <property type="molecule type" value="Genomic_DNA"/>
</dbReference>
<dbReference type="PROSITE" id="PS50178">
    <property type="entry name" value="ZF_FYVE"/>
    <property type="match status" value="1"/>
</dbReference>
<feature type="domain" description="RING-type" evidence="6">
    <location>
        <begin position="678"/>
        <end position="718"/>
    </location>
</feature>
<dbReference type="SUPFAM" id="SSF57903">
    <property type="entry name" value="FYVE/PHD zinc finger"/>
    <property type="match status" value="1"/>
</dbReference>
<dbReference type="Pfam" id="PF14599">
    <property type="entry name" value="zinc_ribbon_6"/>
    <property type="match status" value="1"/>
</dbReference>
<evidence type="ECO:0000256" key="5">
    <source>
        <dbReference type="SAM" id="MobiDB-lite"/>
    </source>
</evidence>
<sequence>MNRFAVKTMWCMSCGVAQPIQRQCQNCRVIVAEYYCSICKLLDNDPRKEIYHCNDCGLCRCGPRHKYFHCKKCNTCMEKIRKNNHRCFERILDRNCPICSEYLFTSTEKASFMKCGHAIHESCLRKLAEYSYQCPICNKSLGDMSSYFERIDQLVASQTMPKEYAGRISEIFCNDCEQRSKAPFNFIYHKCGHCGSYSTTLIGSYGGNHVAASSPPISPAPPMGNHGYQSITQHHPQAITPEVPLSPSIPNQTDRNEMYQSNHTREPRDSLSDSPGSSASKNAPPEAIQPTSSTNIAAGSSGASPASEEHASPSGNVGDSHIRETDPISLLLVRQCLPEPAWEPDSDAKTCHRCGKRFTLFLRRHHCRRCGLIFCHGCSSKVAELAVPLHWTQFLLSDSQHSSHRSPRNALYRTASYPSHMNMVSEASNSYLYGPEGQEGRPARLPWALSKQRVCSPCSDILENTPIPKYIPENAGNCGYPSMSVAAVFSRSYPAHSGHRIQPTASQCSISECPVCARTWEELWPILPHLPGLGWQESQEHHIQRCLEEMEQQLGGRPHNENNENADTILSGQGTRSGDSNNGHVRNINDDAQTSTRPIPISNPLDFLSIFNHQNPNPLSPTTQITHSWHHQSHHGNLATGSGSPTASPQRRGARSIMGVRYIAYDLPDNTPLIDQECTICFEEFKPKDSVARLKCMCTYHLHCIQAWLKRTPACPVHYE</sequence>
<dbReference type="GO" id="GO:0008270">
    <property type="term" value="F:zinc ion binding"/>
    <property type="evidence" value="ECO:0007669"/>
    <property type="project" value="UniProtKB-KW"/>
</dbReference>
<comment type="caution">
    <text evidence="10">The sequence shown here is derived from an EMBL/GenBank/DDBJ whole genome shotgun (WGS) entry which is preliminary data.</text>
</comment>
<dbReference type="OrthoDB" id="411372at2759"/>
<organism evidence="10 11">
    <name type="scientific">Mycoemilia scoparia</name>
    <dbReference type="NCBI Taxonomy" id="417184"/>
    <lineage>
        <taxon>Eukaryota</taxon>
        <taxon>Fungi</taxon>
        <taxon>Fungi incertae sedis</taxon>
        <taxon>Zoopagomycota</taxon>
        <taxon>Kickxellomycotina</taxon>
        <taxon>Kickxellomycetes</taxon>
        <taxon>Kickxellales</taxon>
        <taxon>Kickxellaceae</taxon>
        <taxon>Mycoemilia</taxon>
    </lineage>
</organism>
<dbReference type="GO" id="GO:0006511">
    <property type="term" value="P:ubiquitin-dependent protein catabolic process"/>
    <property type="evidence" value="ECO:0007669"/>
    <property type="project" value="TreeGrafter"/>
</dbReference>
<dbReference type="GO" id="GO:0005634">
    <property type="term" value="C:nucleus"/>
    <property type="evidence" value="ECO:0007669"/>
    <property type="project" value="TreeGrafter"/>
</dbReference>
<dbReference type="Gene3D" id="2.20.28.10">
    <property type="match status" value="1"/>
</dbReference>
<dbReference type="PANTHER" id="PTHR21319">
    <property type="entry name" value="RING FINGER AND CHY ZINC FINGER DOMAIN-CONTAINING PROTEIN 1"/>
    <property type="match status" value="1"/>
</dbReference>
<dbReference type="InterPro" id="IPR001841">
    <property type="entry name" value="Znf_RING"/>
</dbReference>
<dbReference type="SUPFAM" id="SSF161245">
    <property type="entry name" value="Zinc hairpin stack"/>
    <property type="match status" value="1"/>
</dbReference>
<feature type="region of interest" description="Disordered" evidence="5">
    <location>
        <begin position="624"/>
        <end position="652"/>
    </location>
</feature>
<dbReference type="PROSITE" id="PS50089">
    <property type="entry name" value="ZF_RING_2"/>
    <property type="match status" value="2"/>
</dbReference>
<name>A0A9W8DXM8_9FUNG</name>
<gene>
    <name evidence="10" type="ORF">H4219_000013</name>
</gene>
<dbReference type="GO" id="GO:0016567">
    <property type="term" value="P:protein ubiquitination"/>
    <property type="evidence" value="ECO:0007669"/>
    <property type="project" value="TreeGrafter"/>
</dbReference>
<dbReference type="InterPro" id="IPR037275">
    <property type="entry name" value="Znf_CTCHY_sf"/>
</dbReference>
<evidence type="ECO:0000256" key="2">
    <source>
        <dbReference type="ARBA" id="ARBA00022771"/>
    </source>
</evidence>
<dbReference type="InterPro" id="IPR017455">
    <property type="entry name" value="Znf_FYVE-rel"/>
</dbReference>
<evidence type="ECO:0000259" key="7">
    <source>
        <dbReference type="PROSITE" id="PS50178"/>
    </source>
</evidence>
<evidence type="ECO:0000256" key="3">
    <source>
        <dbReference type="ARBA" id="ARBA00022833"/>
    </source>
</evidence>
<keyword evidence="11" id="KW-1185">Reference proteome</keyword>
<feature type="domain" description="CHY-type" evidence="8">
    <location>
        <begin position="1"/>
        <end position="29"/>
    </location>
</feature>
<dbReference type="InterPro" id="IPR039512">
    <property type="entry name" value="RCHY1_zinc-ribbon"/>
</dbReference>
<feature type="region of interest" description="Disordered" evidence="5">
    <location>
        <begin position="240"/>
        <end position="322"/>
    </location>
</feature>
<evidence type="ECO:0000313" key="10">
    <source>
        <dbReference type="EMBL" id="KAJ1922151.1"/>
    </source>
</evidence>
<reference evidence="10" key="1">
    <citation type="submission" date="2022-07" db="EMBL/GenBank/DDBJ databases">
        <title>Phylogenomic reconstructions and comparative analyses of Kickxellomycotina fungi.</title>
        <authorList>
            <person name="Reynolds N.K."/>
            <person name="Stajich J.E."/>
            <person name="Barry K."/>
            <person name="Grigoriev I.V."/>
            <person name="Crous P."/>
            <person name="Smith M.E."/>
        </authorList>
    </citation>
    <scope>NUCLEOTIDE SEQUENCE</scope>
    <source>
        <strain evidence="10">NBRC 100468</strain>
    </source>
</reference>
<keyword evidence="1" id="KW-0479">Metal-binding</keyword>
<evidence type="ECO:0000256" key="4">
    <source>
        <dbReference type="PROSITE-ProRule" id="PRU00601"/>
    </source>
</evidence>
<feature type="domain" description="RING-type" evidence="6">
    <location>
        <begin position="96"/>
        <end position="138"/>
    </location>
</feature>